<keyword evidence="3" id="KW-1185">Reference proteome</keyword>
<evidence type="ECO:0000259" key="1">
    <source>
        <dbReference type="PROSITE" id="PS51459"/>
    </source>
</evidence>
<dbReference type="Proteomes" id="UP001285352">
    <property type="component" value="Unassembled WGS sequence"/>
</dbReference>
<gene>
    <name evidence="2" type="ORF">SK854_30110</name>
</gene>
<name>A0ABU4V4X2_9PSEU</name>
<dbReference type="InterPro" id="IPR036597">
    <property type="entry name" value="Fido-like_dom_sf"/>
</dbReference>
<dbReference type="PROSITE" id="PS51459">
    <property type="entry name" value="FIDO"/>
    <property type="match status" value="1"/>
</dbReference>
<dbReference type="Gene3D" id="1.10.3290.10">
    <property type="entry name" value="Fido-like domain"/>
    <property type="match status" value="1"/>
</dbReference>
<evidence type="ECO:0000313" key="2">
    <source>
        <dbReference type="EMBL" id="MDX8146402.1"/>
    </source>
</evidence>
<dbReference type="PANTHER" id="PTHR13504:SF38">
    <property type="entry name" value="FIDO DOMAIN-CONTAINING PROTEIN"/>
    <property type="match status" value="1"/>
</dbReference>
<feature type="domain" description="Fido" evidence="1">
    <location>
        <begin position="115"/>
        <end position="273"/>
    </location>
</feature>
<protein>
    <submittedName>
        <fullName evidence="2">Fic family protein</fullName>
    </submittedName>
</protein>
<dbReference type="InterPro" id="IPR003812">
    <property type="entry name" value="Fido"/>
</dbReference>
<organism evidence="2 3">
    <name type="scientific">Lentzea sokolovensis</name>
    <dbReference type="NCBI Taxonomy" id="3095429"/>
    <lineage>
        <taxon>Bacteria</taxon>
        <taxon>Bacillati</taxon>
        <taxon>Actinomycetota</taxon>
        <taxon>Actinomycetes</taxon>
        <taxon>Pseudonocardiales</taxon>
        <taxon>Pseudonocardiaceae</taxon>
        <taxon>Lentzea</taxon>
    </lineage>
</organism>
<accession>A0ABU4V4X2</accession>
<reference evidence="2 3" key="2">
    <citation type="submission" date="2023-11" db="EMBL/GenBank/DDBJ databases">
        <authorList>
            <person name="Lara A.C."/>
            <person name="Chronakova A."/>
        </authorList>
    </citation>
    <scope>NUCLEOTIDE SEQUENCE [LARGE SCALE GENOMIC DNA]</scope>
    <source>
        <strain evidence="2 3">BCCO 10_0061</strain>
    </source>
</reference>
<comment type="caution">
    <text evidence="2">The sequence shown here is derived from an EMBL/GenBank/DDBJ whole genome shotgun (WGS) entry which is preliminary data.</text>
</comment>
<reference evidence="2 3" key="1">
    <citation type="submission" date="2023-11" db="EMBL/GenBank/DDBJ databases">
        <title>Lentzea sokolovensis, sp. nov., Lentzea kristufkii, sp. nov., and Lentzea miocenensis, sp. nov., rare actinobacteria from Sokolov Coal Basin, Miocene lacustrine sediment, Czech Republic.</title>
        <authorList>
            <person name="Lara A."/>
            <person name="Kotroba L."/>
            <person name="Nouioui I."/>
            <person name="Neumann-Schaal M."/>
            <person name="Mast Y."/>
            <person name="Chronakova A."/>
        </authorList>
    </citation>
    <scope>NUCLEOTIDE SEQUENCE [LARGE SCALE GENOMIC DNA]</scope>
    <source>
        <strain evidence="2 3">BCCO 10_0061</strain>
    </source>
</reference>
<sequence length="478" mass="53735">MNVYRPIPSIEDFPAIGTDYAIEHYERVLQSASKAASSEIVEDVICKLGREAAAETGAIEGLYELRPGDTRTIVSERPDWEEVFQRQNEIALAMFEAQRDSYEYIREQAHEDFEISEHWIKELHARVCASQGTYQAGHILPDGGVGQSPHELLRGQYKTSENEAVRRDGQRFKFAPVMDVRPEMHRLIEQVRSQRFAKSDTVVKAAYVQYCLTHIHPFSDGNGRTARAFASLFTYREFGVPVIVYADRKQRYLQALENANVGRYNELVQHFRYRVIDTLERASREIGAAVEKSASETFYALLRMRASDGQVTVADKRLVAGSILTHLISELKRSTTEFDAKADGVLFFELDTGYNGSTSNFPGPYTHSGHSFIVRAGMTRPAEVHTSVIIAVGIANDLDDMYVFKVEARKPTGRASTFTAVELNATYEDAFPDLGTSVIERLRLFCESVMRFLLNDLHGLAKSALHQAGAAVVDDRDD</sequence>
<dbReference type="EMBL" id="JAXAVU010000012">
    <property type="protein sequence ID" value="MDX8146402.1"/>
    <property type="molecule type" value="Genomic_DNA"/>
</dbReference>
<evidence type="ECO:0000313" key="3">
    <source>
        <dbReference type="Proteomes" id="UP001285352"/>
    </source>
</evidence>
<dbReference type="RefSeq" id="WP_319978485.1">
    <property type="nucleotide sequence ID" value="NZ_JAXAVU010000012.1"/>
</dbReference>
<dbReference type="Pfam" id="PF02661">
    <property type="entry name" value="Fic"/>
    <property type="match status" value="1"/>
</dbReference>
<proteinExistence type="predicted"/>
<dbReference type="SUPFAM" id="SSF140931">
    <property type="entry name" value="Fic-like"/>
    <property type="match status" value="1"/>
</dbReference>
<dbReference type="InterPro" id="IPR040198">
    <property type="entry name" value="Fido_containing"/>
</dbReference>
<dbReference type="PANTHER" id="PTHR13504">
    <property type="entry name" value="FIDO DOMAIN-CONTAINING PROTEIN DDB_G0283145"/>
    <property type="match status" value="1"/>
</dbReference>